<feature type="region of interest" description="Disordered" evidence="1">
    <location>
        <begin position="1"/>
        <end position="27"/>
    </location>
</feature>
<accession>A0A319EJI3</accession>
<evidence type="ECO:0000313" key="3">
    <source>
        <dbReference type="Proteomes" id="UP000247810"/>
    </source>
</evidence>
<feature type="compositionally biased region" description="Low complexity" evidence="1">
    <location>
        <begin position="102"/>
        <end position="124"/>
    </location>
</feature>
<name>A0A319EJI3_9EURO</name>
<reference evidence="2 3" key="1">
    <citation type="submission" date="2018-02" db="EMBL/GenBank/DDBJ databases">
        <title>The genomes of Aspergillus section Nigri reveals drivers in fungal speciation.</title>
        <authorList>
            <consortium name="DOE Joint Genome Institute"/>
            <person name="Vesth T.C."/>
            <person name="Nybo J."/>
            <person name="Theobald S."/>
            <person name="Brandl J."/>
            <person name="Frisvad J.C."/>
            <person name="Nielsen K.F."/>
            <person name="Lyhne E.K."/>
            <person name="Kogle M.E."/>
            <person name="Kuo A."/>
            <person name="Riley R."/>
            <person name="Clum A."/>
            <person name="Nolan M."/>
            <person name="Lipzen A."/>
            <person name="Salamov A."/>
            <person name="Henrissat B."/>
            <person name="Wiebenga A."/>
            <person name="De vries R.P."/>
            <person name="Grigoriev I.V."/>
            <person name="Mortensen U.H."/>
            <person name="Andersen M.R."/>
            <person name="Baker S.E."/>
        </authorList>
    </citation>
    <scope>NUCLEOTIDE SEQUENCE [LARGE SCALE GENOMIC DNA]</scope>
    <source>
        <strain evidence="2 3">CBS 707.79</strain>
    </source>
</reference>
<proteinExistence type="predicted"/>
<protein>
    <submittedName>
        <fullName evidence="2">Uncharacterized protein</fullName>
    </submittedName>
</protein>
<dbReference type="PANTHER" id="PTHR37540:SF5">
    <property type="entry name" value="TRANSCRIPTION FACTOR DOMAIN-CONTAINING PROTEIN"/>
    <property type="match status" value="1"/>
</dbReference>
<feature type="compositionally biased region" description="Low complexity" evidence="1">
    <location>
        <begin position="54"/>
        <end position="69"/>
    </location>
</feature>
<dbReference type="EMBL" id="KZ825957">
    <property type="protein sequence ID" value="PYH91102.1"/>
    <property type="molecule type" value="Genomic_DNA"/>
</dbReference>
<gene>
    <name evidence="2" type="ORF">BO71DRAFT_433222</name>
</gene>
<dbReference type="STRING" id="1448320.A0A319EJI3"/>
<evidence type="ECO:0000256" key="1">
    <source>
        <dbReference type="SAM" id="MobiDB-lite"/>
    </source>
</evidence>
<sequence length="647" mass="72209">MEMTKSVAAGRKQEPIHFVNARPASDLERANIQRLVRAHVGRWISDQTKERSPADSPDSQSLSDSASRSPSRRPGLHRDHLPLTPPNCTPSSVCPTPPTFLPNSPSPSRSPSAATTPSESMSSTLLEQIPMRRRAASEKLHMHDPIDPDEMEIFPASSGHSRDQSRDGSPGEQKEPTQAPNPFSLSAPLIPHPEGHIETFGCQAVDPFCQNPLNYFQREVSDTEEYCLRVLWPGLTPVSPGQESSPSSCNWLPLALEDRTLFTAFVFGSLSHKRLRWVNGWIGRDQFKPEEQRILQICELETIQNVTREVSDPSRAVCDAVILSVICMAHNVAEDHGRAVHQTTPFDAPLQRLQWLDIYGGLPPNLVHIKGLVQMVRLRGGLQNLSLPGLAATLSFSDIVTCSTFLMAPVFPFMSLREERRGLGLQAMLGYFSIDVERRYGPLRDIGLTPELAEVFYAMHLYTKIVEEHLNSHVVNPDFSLLSDQRNLIHYTLLSLPAAKQVEGFASYQPHEVIYETCRIAALIFGVGVVFPLPAQSTPLAQLAKLIQNVLKITDIASTWNHPQAHIALFWVLVLSGIAADDQPERSWFVRLLGQAANNHGIDSWDDARKLLGLMLWYDRACDQAGRELWLEVKHSYVKMEELTPPS</sequence>
<dbReference type="Proteomes" id="UP000247810">
    <property type="component" value="Unassembled WGS sequence"/>
</dbReference>
<organism evidence="2 3">
    <name type="scientific">Aspergillus ellipticus CBS 707.79</name>
    <dbReference type="NCBI Taxonomy" id="1448320"/>
    <lineage>
        <taxon>Eukaryota</taxon>
        <taxon>Fungi</taxon>
        <taxon>Dikarya</taxon>
        <taxon>Ascomycota</taxon>
        <taxon>Pezizomycotina</taxon>
        <taxon>Eurotiomycetes</taxon>
        <taxon>Eurotiomycetidae</taxon>
        <taxon>Eurotiales</taxon>
        <taxon>Aspergillaceae</taxon>
        <taxon>Aspergillus</taxon>
        <taxon>Aspergillus subgen. Circumdati</taxon>
    </lineage>
</organism>
<keyword evidence="3" id="KW-1185">Reference proteome</keyword>
<feature type="region of interest" description="Disordered" evidence="1">
    <location>
        <begin position="42"/>
        <end position="125"/>
    </location>
</feature>
<feature type="region of interest" description="Disordered" evidence="1">
    <location>
        <begin position="143"/>
        <end position="190"/>
    </location>
</feature>
<evidence type="ECO:0000313" key="2">
    <source>
        <dbReference type="EMBL" id="PYH91102.1"/>
    </source>
</evidence>
<dbReference type="PANTHER" id="PTHR37540">
    <property type="entry name" value="TRANSCRIPTION FACTOR (ACR-2), PUTATIVE-RELATED-RELATED"/>
    <property type="match status" value="1"/>
</dbReference>
<dbReference type="AlphaFoldDB" id="A0A319EJI3"/>
<dbReference type="OrthoDB" id="3469466at2759"/>
<dbReference type="VEuPathDB" id="FungiDB:BO71DRAFT_433222"/>